<feature type="domain" description="Major facilitator superfamily (MFS) profile" evidence="10">
    <location>
        <begin position="89"/>
        <end position="601"/>
    </location>
</feature>
<dbReference type="InterPro" id="IPR036259">
    <property type="entry name" value="MFS_trans_sf"/>
</dbReference>
<dbReference type="GO" id="GO:0015343">
    <property type="term" value="F:siderophore-iron transmembrane transporter activity"/>
    <property type="evidence" value="ECO:0007669"/>
    <property type="project" value="TreeGrafter"/>
</dbReference>
<evidence type="ECO:0000313" key="12">
    <source>
        <dbReference type="Proteomes" id="UP000308549"/>
    </source>
</evidence>
<feature type="transmembrane region" description="Helical" evidence="9">
    <location>
        <begin position="503"/>
        <end position="524"/>
    </location>
</feature>
<feature type="transmembrane region" description="Helical" evidence="9">
    <location>
        <begin position="118"/>
        <end position="140"/>
    </location>
</feature>
<keyword evidence="12" id="KW-1185">Reference proteome</keyword>
<feature type="transmembrane region" description="Helical" evidence="9">
    <location>
        <begin position="370"/>
        <end position="390"/>
    </location>
</feature>
<dbReference type="SUPFAM" id="SSF103473">
    <property type="entry name" value="MFS general substrate transporter"/>
    <property type="match status" value="1"/>
</dbReference>
<feature type="transmembrane region" description="Helical" evidence="9">
    <location>
        <begin position="183"/>
        <end position="203"/>
    </location>
</feature>
<feature type="compositionally biased region" description="Acidic residues" evidence="8">
    <location>
        <begin position="712"/>
        <end position="754"/>
    </location>
</feature>
<feature type="region of interest" description="Disordered" evidence="8">
    <location>
        <begin position="1"/>
        <end position="73"/>
    </location>
</feature>
<feature type="transmembrane region" description="Helical" evidence="9">
    <location>
        <begin position="410"/>
        <end position="430"/>
    </location>
</feature>
<feature type="transmembrane region" description="Helical" evidence="9">
    <location>
        <begin position="331"/>
        <end position="349"/>
    </location>
</feature>
<feature type="transmembrane region" description="Helical" evidence="9">
    <location>
        <begin position="152"/>
        <end position="171"/>
    </location>
</feature>
<feature type="compositionally biased region" description="Polar residues" evidence="8">
    <location>
        <begin position="1"/>
        <end position="10"/>
    </location>
</feature>
<dbReference type="PROSITE" id="PS50850">
    <property type="entry name" value="MFS"/>
    <property type="match status" value="1"/>
</dbReference>
<evidence type="ECO:0000256" key="1">
    <source>
        <dbReference type="ARBA" id="ARBA00004141"/>
    </source>
</evidence>
<feature type="transmembrane region" description="Helical" evidence="9">
    <location>
        <begin position="439"/>
        <end position="457"/>
    </location>
</feature>
<dbReference type="GO" id="GO:0005886">
    <property type="term" value="C:plasma membrane"/>
    <property type="evidence" value="ECO:0007669"/>
    <property type="project" value="TreeGrafter"/>
</dbReference>
<feature type="compositionally biased region" description="Basic and acidic residues" evidence="8">
    <location>
        <begin position="31"/>
        <end position="46"/>
    </location>
</feature>
<keyword evidence="7 9" id="KW-0472">Membrane</keyword>
<dbReference type="AlphaFoldDB" id="A0A4U0U4T8"/>
<evidence type="ECO:0000256" key="3">
    <source>
        <dbReference type="ARBA" id="ARBA00022448"/>
    </source>
</evidence>
<evidence type="ECO:0000256" key="8">
    <source>
        <dbReference type="SAM" id="MobiDB-lite"/>
    </source>
</evidence>
<dbReference type="PANTHER" id="PTHR23501:SF87">
    <property type="entry name" value="SIDEROPHORE IRON TRANSPORTER 2"/>
    <property type="match status" value="1"/>
</dbReference>
<organism evidence="11 12">
    <name type="scientific">Salinomyces thailandicus</name>
    <dbReference type="NCBI Taxonomy" id="706561"/>
    <lineage>
        <taxon>Eukaryota</taxon>
        <taxon>Fungi</taxon>
        <taxon>Dikarya</taxon>
        <taxon>Ascomycota</taxon>
        <taxon>Pezizomycotina</taxon>
        <taxon>Dothideomycetes</taxon>
        <taxon>Dothideomycetidae</taxon>
        <taxon>Mycosphaerellales</taxon>
        <taxon>Teratosphaeriaceae</taxon>
        <taxon>Salinomyces</taxon>
    </lineage>
</organism>
<feature type="compositionally biased region" description="Basic and acidic residues" evidence="8">
    <location>
        <begin position="53"/>
        <end position="67"/>
    </location>
</feature>
<keyword evidence="5 9" id="KW-1133">Transmembrane helix</keyword>
<keyword evidence="6" id="KW-0406">Ion transport</keyword>
<evidence type="ECO:0000259" key="10">
    <source>
        <dbReference type="PROSITE" id="PS50850"/>
    </source>
</evidence>
<feature type="compositionally biased region" description="Low complexity" evidence="8">
    <location>
        <begin position="648"/>
        <end position="659"/>
    </location>
</feature>
<name>A0A4U0U4T8_9PEZI</name>
<dbReference type="InterPro" id="IPR011701">
    <property type="entry name" value="MFS"/>
</dbReference>
<proteinExistence type="inferred from homology"/>
<evidence type="ECO:0000256" key="2">
    <source>
        <dbReference type="ARBA" id="ARBA00008335"/>
    </source>
</evidence>
<feature type="region of interest" description="Disordered" evidence="8">
    <location>
        <begin position="616"/>
        <end position="659"/>
    </location>
</feature>
<evidence type="ECO:0000256" key="5">
    <source>
        <dbReference type="ARBA" id="ARBA00022989"/>
    </source>
</evidence>
<evidence type="ECO:0000256" key="9">
    <source>
        <dbReference type="SAM" id="Phobius"/>
    </source>
</evidence>
<dbReference type="Gene3D" id="1.20.1250.20">
    <property type="entry name" value="MFS general substrate transporter like domains"/>
    <property type="match status" value="2"/>
</dbReference>
<feature type="transmembrane region" description="Helical" evidence="9">
    <location>
        <begin position="250"/>
        <end position="268"/>
    </location>
</feature>
<comment type="subcellular location">
    <subcellularLocation>
        <location evidence="1">Membrane</location>
        <topology evidence="1">Multi-pass membrane protein</topology>
    </subcellularLocation>
</comment>
<keyword evidence="4 9" id="KW-0812">Transmembrane</keyword>
<comment type="caution">
    <text evidence="11">The sequence shown here is derived from an EMBL/GenBank/DDBJ whole genome shotgun (WGS) entry which is preliminary data.</text>
</comment>
<evidence type="ECO:0000256" key="6">
    <source>
        <dbReference type="ARBA" id="ARBA00023065"/>
    </source>
</evidence>
<feature type="transmembrane region" description="Helical" evidence="9">
    <location>
        <begin position="289"/>
        <end position="319"/>
    </location>
</feature>
<dbReference type="Proteomes" id="UP000308549">
    <property type="component" value="Unassembled WGS sequence"/>
</dbReference>
<dbReference type="Pfam" id="PF07690">
    <property type="entry name" value="MFS_1"/>
    <property type="match status" value="1"/>
</dbReference>
<evidence type="ECO:0000256" key="4">
    <source>
        <dbReference type="ARBA" id="ARBA00022692"/>
    </source>
</evidence>
<keyword evidence="3" id="KW-0813">Transport</keyword>
<reference evidence="11 12" key="1">
    <citation type="submission" date="2017-03" db="EMBL/GenBank/DDBJ databases">
        <title>Genomes of endolithic fungi from Antarctica.</title>
        <authorList>
            <person name="Coleine C."/>
            <person name="Masonjones S."/>
            <person name="Stajich J.E."/>
        </authorList>
    </citation>
    <scope>NUCLEOTIDE SEQUENCE [LARGE SCALE GENOMIC DNA]</scope>
    <source>
        <strain evidence="11 12">CCFEE 6315</strain>
    </source>
</reference>
<sequence>MSGEGSSSYGTFAGHQHDSDLVVADSGAGARSDERSTAAAGHEKGATDNMLPFDERDDAHHHSDTESHASTQAGVKRVEAIATTWSKAGLYVAYLGIALLACSTSLESQTTTNLTIYATSAFSAHSLVSTVLVVQGVVLSVVKPPMSKIADVFGRFEAFSLSVFIYVIGYVQQAAANNVKTYAAAQIFYSAGQTGLQILVQIFIADTSDLLNRALIVTLPDIPFLVNVWIGPPLADAILKNLNWRWGYGIWAIVLPIAFCPLALTLYINQLKAARKGLLPPSPFQGKGVWYVVKGVWFELDAFGLLLICFGFSLILIPLTIGKRTSWTDPSLIVMLVIGALCVVGFPFWESNKTLAPKAFFPKGLAKNRTVIAGLAFAFFYFMAFYLSVYPYFQSYLLVVKDLSITEAGHIIQIFTFAATVTSIFASLLIKYTKRYRQFVTIGACIYIGGLVLMVFFRTQHSSIASIIGAQILIGIGGGMCHGPAQLGVQASASHQEVAAATAAFLTLLEIGGAVGSAISGAIWSGNVLDKLNQYLPEETKHRADDIYGNIGLAANRWPMGDPTREAINRAYQETMTKILIVAVCVAIPCVFLSLLMKDYKLDEINQHVKGVVIGGSTLDSPDPHHHRRHHHHHHTHRHHHHVEAGPSRSSSSASTHLLSRASRENIYNDYDIDHHNDDDEETDATLDAPQDRLAASLLGSQRGRAAPHNDNDDDDDETKDNDDETNDYDDETNDNYNDETNDNGDDETNDYDDHDARYP</sequence>
<dbReference type="InterPro" id="IPR020846">
    <property type="entry name" value="MFS_dom"/>
</dbReference>
<feature type="region of interest" description="Disordered" evidence="8">
    <location>
        <begin position="699"/>
        <end position="760"/>
    </location>
</feature>
<gene>
    <name evidence="11" type="ORF">B0A50_03248</name>
</gene>
<dbReference type="OrthoDB" id="2241241at2759"/>
<comment type="similarity">
    <text evidence="2">Belongs to the major facilitator superfamily.</text>
</comment>
<protein>
    <recommendedName>
        <fullName evidence="10">Major facilitator superfamily (MFS) profile domain-containing protein</fullName>
    </recommendedName>
</protein>
<dbReference type="EMBL" id="NAJL01000013">
    <property type="protein sequence ID" value="TKA29884.1"/>
    <property type="molecule type" value="Genomic_DNA"/>
</dbReference>
<feature type="transmembrane region" description="Helical" evidence="9">
    <location>
        <begin position="88"/>
        <end position="106"/>
    </location>
</feature>
<feature type="transmembrane region" description="Helical" evidence="9">
    <location>
        <begin position="463"/>
        <end position="482"/>
    </location>
</feature>
<feature type="transmembrane region" description="Helical" evidence="9">
    <location>
        <begin position="579"/>
        <end position="597"/>
    </location>
</feature>
<feature type="compositionally biased region" description="Basic residues" evidence="8">
    <location>
        <begin position="625"/>
        <end position="642"/>
    </location>
</feature>
<accession>A0A4U0U4T8</accession>
<dbReference type="PANTHER" id="PTHR23501">
    <property type="entry name" value="MAJOR FACILITATOR SUPERFAMILY"/>
    <property type="match status" value="1"/>
</dbReference>
<evidence type="ECO:0000313" key="11">
    <source>
        <dbReference type="EMBL" id="TKA29884.1"/>
    </source>
</evidence>
<dbReference type="FunFam" id="1.20.1250.20:FF:000197">
    <property type="entry name" value="Siderophore iron transporter 1"/>
    <property type="match status" value="1"/>
</dbReference>
<evidence type="ECO:0000256" key="7">
    <source>
        <dbReference type="ARBA" id="ARBA00023136"/>
    </source>
</evidence>